<keyword evidence="2" id="KW-1185">Reference proteome</keyword>
<dbReference type="InterPro" id="IPR009711">
    <property type="entry name" value="UPF0473"/>
</dbReference>
<evidence type="ECO:0000313" key="1">
    <source>
        <dbReference type="EMBL" id="KNF10185.1"/>
    </source>
</evidence>
<accession>A0A0L0WFI6</accession>
<dbReference type="EMBL" id="LGSS01000001">
    <property type="protein sequence ID" value="KNF10185.1"/>
    <property type="molecule type" value="Genomic_DNA"/>
</dbReference>
<dbReference type="STRING" id="1503.CLPU_1c03500"/>
<gene>
    <name evidence="1" type="ORF">CLPU_1c03500</name>
</gene>
<dbReference type="AlphaFoldDB" id="A0A0L0WFI6"/>
<dbReference type="OrthoDB" id="9796509at2"/>
<name>A0A0L0WFI6_GOTPU</name>
<comment type="caution">
    <text evidence="1">The sequence shown here is derived from an EMBL/GenBank/DDBJ whole genome shotgun (WGS) entry which is preliminary data.</text>
</comment>
<protein>
    <submittedName>
        <fullName evidence="1">UPF0473 family protein</fullName>
    </submittedName>
</protein>
<organism evidence="1 2">
    <name type="scientific">Gottschalkia purinilytica</name>
    <name type="common">Clostridium purinilyticum</name>
    <dbReference type="NCBI Taxonomy" id="1503"/>
    <lineage>
        <taxon>Bacteria</taxon>
        <taxon>Bacillati</taxon>
        <taxon>Bacillota</taxon>
        <taxon>Tissierellia</taxon>
        <taxon>Tissierellales</taxon>
        <taxon>Gottschalkiaceae</taxon>
        <taxon>Gottschalkia</taxon>
    </lineage>
</organism>
<reference evidence="2" key="1">
    <citation type="submission" date="2015-07" db="EMBL/GenBank/DDBJ databases">
        <title>Draft genome sequence of the purine-degrading Gottschalkia purinilyticum DSM 1384 (formerly Clostridium purinilyticum).</title>
        <authorList>
            <person name="Poehlein A."/>
            <person name="Schiel-Bengelsdorf B."/>
            <person name="Bengelsdorf F.R."/>
            <person name="Daniel R."/>
            <person name="Duerre P."/>
        </authorList>
    </citation>
    <scope>NUCLEOTIDE SEQUENCE [LARGE SCALE GENOMIC DNA]</scope>
    <source>
        <strain evidence="2">DSM 1384</strain>
    </source>
</reference>
<proteinExistence type="predicted"/>
<evidence type="ECO:0000313" key="2">
    <source>
        <dbReference type="Proteomes" id="UP000037267"/>
    </source>
</evidence>
<dbReference type="RefSeq" id="WP_082154020.1">
    <property type="nucleotide sequence ID" value="NZ_LGSS01000001.1"/>
</dbReference>
<sequence>MSENKHEEHSCGCSNGNNHEHNGGCGCGNDHEHDHGCGCGHDHDDVQMMHLVLDDDTELNCYVLGIFEVRSKEYIALVPENEETVLLYEYTETEEGAELGNIQSDEDYELVSKAFDEIFNQEYDEEE</sequence>
<dbReference type="Proteomes" id="UP000037267">
    <property type="component" value="Unassembled WGS sequence"/>
</dbReference>
<dbReference type="Pfam" id="PF06949">
    <property type="entry name" value="DUF1292"/>
    <property type="match status" value="1"/>
</dbReference>